<proteinExistence type="predicted"/>
<accession>A0AAV2H298</accession>
<sequence>MDRRVDRCPPYAYSEPTPAWFHSYGLDYDGALRRGDVLQSRFHQIMRDRLPTLPQLWEIKNAREKITPPPTIARVVMDMEDATHHCGAWPTQKESQSIGWFADPLRLPRCTRRSWPQNYSFV</sequence>
<dbReference type="Proteomes" id="UP001497497">
    <property type="component" value="Unassembled WGS sequence"/>
</dbReference>
<gene>
    <name evidence="1" type="ORF">GSLYS_00001445001</name>
</gene>
<comment type="caution">
    <text evidence="1">The sequence shown here is derived from an EMBL/GenBank/DDBJ whole genome shotgun (WGS) entry which is preliminary data.</text>
</comment>
<organism evidence="1 2">
    <name type="scientific">Lymnaea stagnalis</name>
    <name type="common">Great pond snail</name>
    <name type="synonym">Helix stagnalis</name>
    <dbReference type="NCBI Taxonomy" id="6523"/>
    <lineage>
        <taxon>Eukaryota</taxon>
        <taxon>Metazoa</taxon>
        <taxon>Spiralia</taxon>
        <taxon>Lophotrochozoa</taxon>
        <taxon>Mollusca</taxon>
        <taxon>Gastropoda</taxon>
        <taxon>Heterobranchia</taxon>
        <taxon>Euthyneura</taxon>
        <taxon>Panpulmonata</taxon>
        <taxon>Hygrophila</taxon>
        <taxon>Lymnaeoidea</taxon>
        <taxon>Lymnaeidae</taxon>
        <taxon>Lymnaea</taxon>
    </lineage>
</organism>
<keyword evidence="2" id="KW-1185">Reference proteome</keyword>
<dbReference type="AlphaFoldDB" id="A0AAV2H298"/>
<name>A0AAV2H298_LYMST</name>
<evidence type="ECO:0000313" key="1">
    <source>
        <dbReference type="EMBL" id="CAL1527268.1"/>
    </source>
</evidence>
<protein>
    <submittedName>
        <fullName evidence="1">Uncharacterized protein</fullName>
    </submittedName>
</protein>
<dbReference type="EMBL" id="CAXITT010000014">
    <property type="protein sequence ID" value="CAL1527268.1"/>
    <property type="molecule type" value="Genomic_DNA"/>
</dbReference>
<evidence type="ECO:0000313" key="2">
    <source>
        <dbReference type="Proteomes" id="UP001497497"/>
    </source>
</evidence>
<reference evidence="1 2" key="1">
    <citation type="submission" date="2024-04" db="EMBL/GenBank/DDBJ databases">
        <authorList>
            <consortium name="Genoscope - CEA"/>
            <person name="William W."/>
        </authorList>
    </citation>
    <scope>NUCLEOTIDE SEQUENCE [LARGE SCALE GENOMIC DNA]</scope>
</reference>